<evidence type="ECO:0000256" key="2">
    <source>
        <dbReference type="ARBA" id="ARBA00023445"/>
    </source>
</evidence>
<dbReference type="InterPro" id="IPR050425">
    <property type="entry name" value="NAD(P)_dehydrat-like"/>
</dbReference>
<proteinExistence type="inferred from homology"/>
<dbReference type="GeneID" id="63792752"/>
<dbReference type="Gene3D" id="3.40.50.720">
    <property type="entry name" value="NAD(P)-binding Rossmann-like Domain"/>
    <property type="match status" value="1"/>
</dbReference>
<dbReference type="Proteomes" id="UP000249363">
    <property type="component" value="Unassembled WGS sequence"/>
</dbReference>
<dbReference type="PANTHER" id="PTHR10366">
    <property type="entry name" value="NAD DEPENDENT EPIMERASE/DEHYDRATASE"/>
    <property type="match status" value="1"/>
</dbReference>
<keyword evidence="1" id="KW-0560">Oxidoreductase</keyword>
<comment type="similarity">
    <text evidence="2">Belongs to the NAD(P)-dependent epimerase/dehydratase family. Dihydroflavonol-4-reductase subfamily.</text>
</comment>
<dbReference type="InterPro" id="IPR036291">
    <property type="entry name" value="NAD(P)-bd_dom_sf"/>
</dbReference>
<dbReference type="AlphaFoldDB" id="A0A364KVF2"/>
<dbReference type="SUPFAM" id="SSF51735">
    <property type="entry name" value="NAD(P)-binding Rossmann-fold domains"/>
    <property type="match status" value="1"/>
</dbReference>
<dbReference type="PANTHER" id="PTHR10366:SF562">
    <property type="entry name" value="ALDEHYDE REDUCTASE II (AFU_ORTHOLOGUE AFUA_1G11360)"/>
    <property type="match status" value="1"/>
</dbReference>
<reference evidence="4 5" key="1">
    <citation type="journal article" date="2017" name="Biotechnol. Biofuels">
        <title>Differential beta-glucosidase expression as a function of carbon source availability in Talaromyces amestolkiae: a genomic and proteomic approach.</title>
        <authorList>
            <person name="de Eugenio L.I."/>
            <person name="Mendez-Liter J.A."/>
            <person name="Nieto-Dominguez M."/>
            <person name="Alonso L."/>
            <person name="Gil-Munoz J."/>
            <person name="Barriuso J."/>
            <person name="Prieto A."/>
            <person name="Martinez M.J."/>
        </authorList>
    </citation>
    <scope>NUCLEOTIDE SEQUENCE [LARGE SCALE GENOMIC DNA]</scope>
    <source>
        <strain evidence="4 5">CIB</strain>
    </source>
</reference>
<dbReference type="EMBL" id="MIKG01000005">
    <property type="protein sequence ID" value="RAO67524.1"/>
    <property type="molecule type" value="Genomic_DNA"/>
</dbReference>
<evidence type="ECO:0000256" key="1">
    <source>
        <dbReference type="ARBA" id="ARBA00023002"/>
    </source>
</evidence>
<evidence type="ECO:0000313" key="4">
    <source>
        <dbReference type="EMBL" id="RAO67524.1"/>
    </source>
</evidence>
<dbReference type="InterPro" id="IPR001509">
    <property type="entry name" value="Epimerase_deHydtase"/>
</dbReference>
<dbReference type="RefSeq" id="XP_040732040.1">
    <property type="nucleotide sequence ID" value="XM_040875803.1"/>
</dbReference>
<evidence type="ECO:0000313" key="5">
    <source>
        <dbReference type="Proteomes" id="UP000249363"/>
    </source>
</evidence>
<dbReference type="STRING" id="1196081.A0A364KVF2"/>
<accession>A0A364KVF2</accession>
<keyword evidence="5" id="KW-1185">Reference proteome</keyword>
<feature type="domain" description="NAD-dependent epimerase/dehydratase" evidence="3">
    <location>
        <begin position="17"/>
        <end position="263"/>
    </location>
</feature>
<name>A0A364KVF2_TALAM</name>
<protein>
    <recommendedName>
        <fullName evidence="3">NAD-dependent epimerase/dehydratase domain-containing protein</fullName>
    </recommendedName>
</protein>
<gene>
    <name evidence="4" type="ORF">BHQ10_003536</name>
</gene>
<evidence type="ECO:0000259" key="3">
    <source>
        <dbReference type="Pfam" id="PF01370"/>
    </source>
</evidence>
<dbReference type="Pfam" id="PF01370">
    <property type="entry name" value="Epimerase"/>
    <property type="match status" value="1"/>
</dbReference>
<comment type="caution">
    <text evidence="4">The sequence shown here is derived from an EMBL/GenBank/DDBJ whole genome shotgun (WGS) entry which is preliminary data.</text>
</comment>
<organism evidence="4 5">
    <name type="scientific">Talaromyces amestolkiae</name>
    <dbReference type="NCBI Taxonomy" id="1196081"/>
    <lineage>
        <taxon>Eukaryota</taxon>
        <taxon>Fungi</taxon>
        <taxon>Dikarya</taxon>
        <taxon>Ascomycota</taxon>
        <taxon>Pezizomycotina</taxon>
        <taxon>Eurotiomycetes</taxon>
        <taxon>Eurotiomycetidae</taxon>
        <taxon>Eurotiales</taxon>
        <taxon>Trichocomaceae</taxon>
        <taxon>Talaromyces</taxon>
        <taxon>Talaromyces sect. Talaromyces</taxon>
    </lineage>
</organism>
<dbReference type="OrthoDB" id="4223976at2759"/>
<sequence>MSTTLKRPTALQPGDRILVTGANSYLASNIIDLLLSLGYFVRGTIRTEKPWLEEYFTSKYGAGKFESVIVPDITLTESLVKVLGDISGVVHVASDLSFSADADKVINGVVRATQSVLEAAAAQKSVKRFVLTSSSAAATLPSVNIEGNVVDENSWNDKVVKLAWDENDDPRKPSYVYAASKTEGERFAFKWVKEHNPHFTLNTVLPNLAMGPFLSPDFNGSSGRLVLDLLHGSTMIMMAAGPQYYVNVQDVARLHAIALLDPELKSDRLFAFAGTFNWTEVFGILRKLRPNAKLPPAPENEGRDLSVIKPAKRAEELIKTWFDRPGFTSLEQTLKEAVDSAGL</sequence>
<dbReference type="GO" id="GO:0016616">
    <property type="term" value="F:oxidoreductase activity, acting on the CH-OH group of donors, NAD or NADP as acceptor"/>
    <property type="evidence" value="ECO:0007669"/>
    <property type="project" value="TreeGrafter"/>
</dbReference>